<name>A0ABS2FH88_9CLOT</name>
<keyword evidence="1" id="KW-0812">Transmembrane</keyword>
<evidence type="ECO:0000256" key="1">
    <source>
        <dbReference type="SAM" id="Phobius"/>
    </source>
</evidence>
<proteinExistence type="predicted"/>
<dbReference type="SUPFAM" id="SSF158560">
    <property type="entry name" value="BH3980-like"/>
    <property type="match status" value="1"/>
</dbReference>
<reference evidence="2 3" key="1">
    <citation type="journal article" date="2021" name="Sci. Rep.">
        <title>The distribution of antibiotic resistance genes in chicken gut microbiota commensals.</title>
        <authorList>
            <person name="Juricova H."/>
            <person name="Matiasovicova J."/>
            <person name="Kubasova T."/>
            <person name="Cejkova D."/>
            <person name="Rychlik I."/>
        </authorList>
    </citation>
    <scope>NUCLEOTIDE SEQUENCE [LARGE SCALE GENOMIC DNA]</scope>
    <source>
        <strain evidence="2 3">An435</strain>
    </source>
</reference>
<feature type="transmembrane region" description="Helical" evidence="1">
    <location>
        <begin position="129"/>
        <end position="151"/>
    </location>
</feature>
<dbReference type="EMBL" id="JACJLL010000045">
    <property type="protein sequence ID" value="MBM6819397.1"/>
    <property type="molecule type" value="Genomic_DNA"/>
</dbReference>
<sequence length="234" mass="27653">MVRVLKLRNIRIKEQKKLNENNFCLYKHIIAYIKATNLTIYEKEEILHQIMDMLLEAQYENRDKSFIVGDDYKKFCKSIIDEYMLTKSKVYIVLDYVQRYVLWMIIGLGLEGFYNLFLINQLTITLNDIFTWNMISLFIVFISKSVTREAIVVPISEKSKIKININFNNSKLASCLLGIFILSLILQLVSRHLFNIDPYTYVILLKSNVFIIISIILLVVVGISIYKYQYVKRY</sequence>
<comment type="caution">
    <text evidence="2">The sequence shown here is derived from an EMBL/GenBank/DDBJ whole genome shotgun (WGS) entry which is preliminary data.</text>
</comment>
<feature type="transmembrane region" description="Helical" evidence="1">
    <location>
        <begin position="209"/>
        <end position="228"/>
    </location>
</feature>
<organism evidence="2 3">
    <name type="scientific">Clostridium saudiense</name>
    <dbReference type="NCBI Taxonomy" id="1414720"/>
    <lineage>
        <taxon>Bacteria</taxon>
        <taxon>Bacillati</taxon>
        <taxon>Bacillota</taxon>
        <taxon>Clostridia</taxon>
        <taxon>Eubacteriales</taxon>
        <taxon>Clostridiaceae</taxon>
        <taxon>Clostridium</taxon>
    </lineage>
</organism>
<gene>
    <name evidence="2" type="ORF">H6A19_08610</name>
</gene>
<evidence type="ECO:0000313" key="2">
    <source>
        <dbReference type="EMBL" id="MBM6819397.1"/>
    </source>
</evidence>
<evidence type="ECO:0000313" key="3">
    <source>
        <dbReference type="Proteomes" id="UP000767334"/>
    </source>
</evidence>
<feature type="transmembrane region" description="Helical" evidence="1">
    <location>
        <begin position="100"/>
        <end position="117"/>
    </location>
</feature>
<dbReference type="RefSeq" id="WP_195515139.1">
    <property type="nucleotide sequence ID" value="NZ_JACJLL010000045.1"/>
</dbReference>
<keyword evidence="1" id="KW-0472">Membrane</keyword>
<keyword evidence="1" id="KW-1133">Transmembrane helix</keyword>
<dbReference type="Gene3D" id="1.10.1900.10">
    <property type="entry name" value="c-terminal domain of poly(a) binding protein"/>
    <property type="match status" value="1"/>
</dbReference>
<dbReference type="Proteomes" id="UP000767334">
    <property type="component" value="Unassembled WGS sequence"/>
</dbReference>
<protein>
    <recommendedName>
        <fullName evidence="4">DUF1048 domain-containing protein</fullName>
    </recommendedName>
</protein>
<keyword evidence="3" id="KW-1185">Reference proteome</keyword>
<feature type="transmembrane region" description="Helical" evidence="1">
    <location>
        <begin position="172"/>
        <end position="189"/>
    </location>
</feature>
<evidence type="ECO:0008006" key="4">
    <source>
        <dbReference type="Google" id="ProtNLM"/>
    </source>
</evidence>
<accession>A0ABS2FH88</accession>